<reference evidence="1" key="3">
    <citation type="submission" date="2018-07" db="EMBL/GenBank/DDBJ databases">
        <title>WGS assembly of Glycine max.</title>
        <authorList>
            <person name="Schmutz J."/>
            <person name="Cannon S."/>
            <person name="Schlueter J."/>
            <person name="Ma J."/>
            <person name="Mitros T."/>
            <person name="Nelson W."/>
            <person name="Hyten D."/>
            <person name="Song Q."/>
            <person name="Thelen J."/>
            <person name="Cheng J."/>
            <person name="Xu D."/>
            <person name="Hellsten U."/>
            <person name="May G."/>
            <person name="Yu Y."/>
            <person name="Sakurai T."/>
            <person name="Umezawa T."/>
            <person name="Bhattacharyya M."/>
            <person name="Sandhu D."/>
            <person name="Valliyodan B."/>
            <person name="Lindquist E."/>
            <person name="Peto M."/>
            <person name="Grant D."/>
            <person name="Shu S."/>
            <person name="Goodstein D."/>
            <person name="Barry K."/>
            <person name="Futrell-Griggs M."/>
            <person name="Abernathy B."/>
            <person name="Du J."/>
            <person name="Tian Z."/>
            <person name="Zhu L."/>
            <person name="Gill N."/>
            <person name="Joshi T."/>
            <person name="Libault M."/>
            <person name="Sethuraman A."/>
            <person name="Zhang X."/>
            <person name="Shinozaki K."/>
            <person name="Nguyen H."/>
            <person name="Wing R."/>
            <person name="Cregan P."/>
            <person name="Specht J."/>
            <person name="Grimwood J."/>
            <person name="Rokhsar D."/>
            <person name="Stacey G."/>
            <person name="Shoemaker R."/>
            <person name="Jackson S."/>
        </authorList>
    </citation>
    <scope>NUCLEOTIDE SEQUENCE</scope>
    <source>
        <tissue evidence="1">Callus</tissue>
    </source>
</reference>
<dbReference type="EMBL" id="CM000840">
    <property type="protein sequence ID" value="KRH46973.1"/>
    <property type="molecule type" value="Genomic_DNA"/>
</dbReference>
<name>K7KYS6_SOYBN</name>
<organism evidence="1">
    <name type="scientific">Glycine max</name>
    <name type="common">Soybean</name>
    <name type="synonym">Glycine hispida</name>
    <dbReference type="NCBI Taxonomy" id="3847"/>
    <lineage>
        <taxon>Eukaryota</taxon>
        <taxon>Viridiplantae</taxon>
        <taxon>Streptophyta</taxon>
        <taxon>Embryophyta</taxon>
        <taxon>Tracheophyta</taxon>
        <taxon>Spermatophyta</taxon>
        <taxon>Magnoliopsida</taxon>
        <taxon>eudicotyledons</taxon>
        <taxon>Gunneridae</taxon>
        <taxon>Pentapetalae</taxon>
        <taxon>rosids</taxon>
        <taxon>fabids</taxon>
        <taxon>Fabales</taxon>
        <taxon>Fabaceae</taxon>
        <taxon>Papilionoideae</taxon>
        <taxon>50 kb inversion clade</taxon>
        <taxon>NPAAA clade</taxon>
        <taxon>indigoferoid/millettioid clade</taxon>
        <taxon>Phaseoleae</taxon>
        <taxon>Glycine</taxon>
        <taxon>Glycine subgen. Soja</taxon>
    </lineage>
</organism>
<evidence type="ECO:0000313" key="2">
    <source>
        <dbReference type="EnsemblPlants" id="KRH46973"/>
    </source>
</evidence>
<proteinExistence type="predicted"/>
<sequence>MDEYFGKRAIDGVVVPRKGMGHAFRDTTNARDRNGLVCSRITCSSRVNTPKGTQIGSCEKEVCSWDDRWCSLQLLMVLIVKVTGRT</sequence>
<evidence type="ECO:0000313" key="3">
    <source>
        <dbReference type="Proteomes" id="UP000008827"/>
    </source>
</evidence>
<reference evidence="2" key="2">
    <citation type="submission" date="2018-02" db="UniProtKB">
        <authorList>
            <consortium name="EnsemblPlants"/>
        </authorList>
    </citation>
    <scope>IDENTIFICATION</scope>
    <source>
        <strain evidence="2">Williams 82</strain>
    </source>
</reference>
<dbReference type="Gramene" id="KRH46973">
    <property type="protein sequence ID" value="KRH46973"/>
    <property type="gene ID" value="GLYMA_07G001200"/>
</dbReference>
<gene>
    <name evidence="1" type="ORF">GLYMA_07G001200</name>
</gene>
<dbReference type="AlphaFoldDB" id="K7KYS6"/>
<dbReference type="EnsemblPlants" id="KRH46973">
    <property type="protein sequence ID" value="KRH46973"/>
    <property type="gene ID" value="GLYMA_07G001200"/>
</dbReference>
<dbReference type="Proteomes" id="UP000008827">
    <property type="component" value="Chromosome 7"/>
</dbReference>
<accession>K7KYS6</accession>
<evidence type="ECO:0000313" key="1">
    <source>
        <dbReference type="EMBL" id="KRH46973.1"/>
    </source>
</evidence>
<reference evidence="1 2" key="1">
    <citation type="journal article" date="2010" name="Nature">
        <title>Genome sequence of the palaeopolyploid soybean.</title>
        <authorList>
            <person name="Schmutz J."/>
            <person name="Cannon S.B."/>
            <person name="Schlueter J."/>
            <person name="Ma J."/>
            <person name="Mitros T."/>
            <person name="Nelson W."/>
            <person name="Hyten D.L."/>
            <person name="Song Q."/>
            <person name="Thelen J.J."/>
            <person name="Cheng J."/>
            <person name="Xu D."/>
            <person name="Hellsten U."/>
            <person name="May G.D."/>
            <person name="Yu Y."/>
            <person name="Sakurai T."/>
            <person name="Umezawa T."/>
            <person name="Bhattacharyya M.K."/>
            <person name="Sandhu D."/>
            <person name="Valliyodan B."/>
            <person name="Lindquist E."/>
            <person name="Peto M."/>
            <person name="Grant D."/>
            <person name="Shu S."/>
            <person name="Goodstein D."/>
            <person name="Barry K."/>
            <person name="Futrell-Griggs M."/>
            <person name="Abernathy B."/>
            <person name="Du J."/>
            <person name="Tian Z."/>
            <person name="Zhu L."/>
            <person name="Gill N."/>
            <person name="Joshi T."/>
            <person name="Libault M."/>
            <person name="Sethuraman A."/>
            <person name="Zhang X.-C."/>
            <person name="Shinozaki K."/>
            <person name="Nguyen H.T."/>
            <person name="Wing R.A."/>
            <person name="Cregan P."/>
            <person name="Specht J."/>
            <person name="Grimwood J."/>
            <person name="Rokhsar D."/>
            <person name="Stacey G."/>
            <person name="Shoemaker R.C."/>
            <person name="Jackson S.A."/>
        </authorList>
    </citation>
    <scope>NUCLEOTIDE SEQUENCE</scope>
    <source>
        <strain evidence="2">cv. Williams 82</strain>
        <tissue evidence="1">Callus</tissue>
    </source>
</reference>
<protein>
    <submittedName>
        <fullName evidence="1 2">Uncharacterized protein</fullName>
    </submittedName>
</protein>
<keyword evidence="3" id="KW-1185">Reference proteome</keyword>